<name>A0A4Q2U312_9HYPH</name>
<dbReference type="EMBL" id="QYBB01000021">
    <property type="protein sequence ID" value="RYC30732.1"/>
    <property type="molecule type" value="Genomic_DNA"/>
</dbReference>
<dbReference type="Proteomes" id="UP000290759">
    <property type="component" value="Unassembled WGS sequence"/>
</dbReference>
<reference evidence="1 2" key="2">
    <citation type="submission" date="2019-02" db="EMBL/GenBank/DDBJ databases">
        <title>'Lichenibacterium ramalinii' gen. nov. sp. nov., 'Lichenibacterium minor' gen. nov. sp. nov.</title>
        <authorList>
            <person name="Pankratov T."/>
        </authorList>
    </citation>
    <scope>NUCLEOTIDE SEQUENCE [LARGE SCALE GENOMIC DNA]</scope>
    <source>
        <strain evidence="1 2">RmlP026</strain>
    </source>
</reference>
<accession>A0A4Q2U312</accession>
<protein>
    <recommendedName>
        <fullName evidence="3">PIN domain-containing protein</fullName>
    </recommendedName>
</protein>
<sequence length="170" mass="17886">MKVVVDADVLELLLRPTQAAAPRDPATGEEVVAWRARLGELVARLEEDRSSIVIPTPVLAALLVRAGRATDALLRRIEARRAFQVQAFDIRAAVEAAAMARDGGDAGAASAASERARQVVAIARVNGAARIYGDDPAVRALGRRHGFDVVGLADLPLPAQGRLDLGDPTG</sequence>
<proteinExistence type="predicted"/>
<evidence type="ECO:0008006" key="3">
    <source>
        <dbReference type="Google" id="ProtNLM"/>
    </source>
</evidence>
<comment type="caution">
    <text evidence="1">The sequence shown here is derived from an EMBL/GenBank/DDBJ whole genome shotgun (WGS) entry which is preliminary data.</text>
</comment>
<keyword evidence="2" id="KW-1185">Reference proteome</keyword>
<dbReference type="OrthoDB" id="5458135at2"/>
<evidence type="ECO:0000313" key="1">
    <source>
        <dbReference type="EMBL" id="RYC30732.1"/>
    </source>
</evidence>
<gene>
    <name evidence="1" type="ORF">D3273_17110</name>
</gene>
<evidence type="ECO:0000313" key="2">
    <source>
        <dbReference type="Proteomes" id="UP000290759"/>
    </source>
</evidence>
<organism evidence="1 2">
    <name type="scientific">Lichenibacterium minor</name>
    <dbReference type="NCBI Taxonomy" id="2316528"/>
    <lineage>
        <taxon>Bacteria</taxon>
        <taxon>Pseudomonadati</taxon>
        <taxon>Pseudomonadota</taxon>
        <taxon>Alphaproteobacteria</taxon>
        <taxon>Hyphomicrobiales</taxon>
        <taxon>Lichenihabitantaceae</taxon>
        <taxon>Lichenibacterium</taxon>
    </lineage>
</organism>
<reference evidence="1 2" key="1">
    <citation type="submission" date="2018-12" db="EMBL/GenBank/DDBJ databases">
        <authorList>
            <person name="Grouzdev D.S."/>
            <person name="Krutkina M.S."/>
        </authorList>
    </citation>
    <scope>NUCLEOTIDE SEQUENCE [LARGE SCALE GENOMIC DNA]</scope>
    <source>
        <strain evidence="1 2">RmlP026</strain>
    </source>
</reference>
<dbReference type="RefSeq" id="WP_129228108.1">
    <property type="nucleotide sequence ID" value="NZ_QYBB01000021.1"/>
</dbReference>
<dbReference type="AlphaFoldDB" id="A0A4Q2U312"/>